<keyword evidence="3" id="KW-1185">Reference proteome</keyword>
<evidence type="ECO:0000313" key="2">
    <source>
        <dbReference type="EMBL" id="QDU72554.1"/>
    </source>
</evidence>
<feature type="domain" description="LarA-like N-terminal" evidence="1">
    <location>
        <begin position="32"/>
        <end position="190"/>
    </location>
</feature>
<dbReference type="Pfam" id="PF09861">
    <property type="entry name" value="Lar_N"/>
    <property type="match status" value="1"/>
</dbReference>
<dbReference type="Proteomes" id="UP000320386">
    <property type="component" value="Chromosome"/>
</dbReference>
<dbReference type="InterPro" id="IPR018657">
    <property type="entry name" value="LarA-like_N"/>
</dbReference>
<gene>
    <name evidence="2" type="ORF">Pan265_24240</name>
</gene>
<dbReference type="RefSeq" id="WP_145446729.1">
    <property type="nucleotide sequence ID" value="NZ_CP036280.1"/>
</dbReference>
<evidence type="ECO:0000259" key="1">
    <source>
        <dbReference type="Pfam" id="PF09861"/>
    </source>
</evidence>
<organism evidence="2 3">
    <name type="scientific">Mucisphaera calidilacus</name>
    <dbReference type="NCBI Taxonomy" id="2527982"/>
    <lineage>
        <taxon>Bacteria</taxon>
        <taxon>Pseudomonadati</taxon>
        <taxon>Planctomycetota</taxon>
        <taxon>Phycisphaerae</taxon>
        <taxon>Phycisphaerales</taxon>
        <taxon>Phycisphaeraceae</taxon>
        <taxon>Mucisphaera</taxon>
    </lineage>
</organism>
<dbReference type="Gene3D" id="3.90.226.30">
    <property type="match status" value="1"/>
</dbReference>
<dbReference type="OrthoDB" id="9770545at2"/>
<dbReference type="PANTHER" id="PTHR33171:SF17">
    <property type="entry name" value="LARA-LIKE N-TERMINAL DOMAIN-CONTAINING PROTEIN"/>
    <property type="match status" value="1"/>
</dbReference>
<dbReference type="AlphaFoldDB" id="A0A518C004"/>
<proteinExistence type="predicted"/>
<evidence type="ECO:0000313" key="3">
    <source>
        <dbReference type="Proteomes" id="UP000320386"/>
    </source>
</evidence>
<reference evidence="2 3" key="1">
    <citation type="submission" date="2019-02" db="EMBL/GenBank/DDBJ databases">
        <title>Deep-cultivation of Planctomycetes and their phenomic and genomic characterization uncovers novel biology.</title>
        <authorList>
            <person name="Wiegand S."/>
            <person name="Jogler M."/>
            <person name="Boedeker C."/>
            <person name="Pinto D."/>
            <person name="Vollmers J."/>
            <person name="Rivas-Marin E."/>
            <person name="Kohn T."/>
            <person name="Peeters S.H."/>
            <person name="Heuer A."/>
            <person name="Rast P."/>
            <person name="Oberbeckmann S."/>
            <person name="Bunk B."/>
            <person name="Jeske O."/>
            <person name="Meyerdierks A."/>
            <person name="Storesund J.E."/>
            <person name="Kallscheuer N."/>
            <person name="Luecker S."/>
            <person name="Lage O.M."/>
            <person name="Pohl T."/>
            <person name="Merkel B.J."/>
            <person name="Hornburger P."/>
            <person name="Mueller R.-W."/>
            <person name="Bruemmer F."/>
            <person name="Labrenz M."/>
            <person name="Spormann A.M."/>
            <person name="Op den Camp H."/>
            <person name="Overmann J."/>
            <person name="Amann R."/>
            <person name="Jetten M.S.M."/>
            <person name="Mascher T."/>
            <person name="Medema M.H."/>
            <person name="Devos D.P."/>
            <person name="Kaster A.-K."/>
            <person name="Ovreas L."/>
            <person name="Rohde M."/>
            <person name="Galperin M.Y."/>
            <person name="Jogler C."/>
        </authorList>
    </citation>
    <scope>NUCLEOTIDE SEQUENCE [LARGE SCALE GENOMIC DNA]</scope>
    <source>
        <strain evidence="2 3">Pan265</strain>
    </source>
</reference>
<dbReference type="InterPro" id="IPR048068">
    <property type="entry name" value="LarA-like"/>
</dbReference>
<dbReference type="EMBL" id="CP036280">
    <property type="protein sequence ID" value="QDU72554.1"/>
    <property type="molecule type" value="Genomic_DNA"/>
</dbReference>
<dbReference type="InterPro" id="IPR043166">
    <property type="entry name" value="LarA-like_C"/>
</dbReference>
<dbReference type="KEGG" id="mcad:Pan265_24240"/>
<protein>
    <recommendedName>
        <fullName evidence="1">LarA-like N-terminal domain-containing protein</fullName>
    </recommendedName>
</protein>
<dbReference type="PANTHER" id="PTHR33171">
    <property type="entry name" value="LAR_N DOMAIN-CONTAINING PROTEIN"/>
    <property type="match status" value="1"/>
</dbReference>
<dbReference type="GO" id="GO:0050043">
    <property type="term" value="F:lactate racemase activity"/>
    <property type="evidence" value="ECO:0007669"/>
    <property type="project" value="InterPro"/>
</dbReference>
<name>A0A518C004_9BACT</name>
<accession>A0A518C004</accession>
<sequence length="432" mass="47094">MTDTIRLGDANTALTPADINNTLDAITHDLTRNKPASVLLLPPDITRLDSRAGELAAGLYQRLTAQDVRVRLMPALGTHRPMTPEQNRRMFGPDIPDDHILPHRWRDDLIELGQLDADWINNLSDGKLARAGIDQPMTVAVNRALIEGGFDTILSIGQVVPHEVIGMANYTKNILIGVGGPGTIHLSHFLGAVCGMESIMGRIDTPVRTALNRGFDTLVKPRADIRFLFTAVEATTTGTALRGLFYGDTPDDFLAAAQLSQQINLTKLPEKVDRCVVYLEPEEFTSTWLGNKAVYRTRMAIADGGELIALAPALETFGEDDAINRLIQRFGYHGTPATLDAVRNDNDLRHNLSAAAHLIHGSSEGRFTITYATGPDISADQIQSVGYQHADYQTTLRQLGIDPETTPPGIHTLADGKPAFYINKPALGLWSA</sequence>
<dbReference type="Gene3D" id="3.40.50.11440">
    <property type="match status" value="1"/>
</dbReference>